<evidence type="ECO:0000256" key="1">
    <source>
        <dbReference type="SAM" id="SignalP"/>
    </source>
</evidence>
<accession>A0A224Y0J4</accession>
<dbReference type="EMBL" id="GFTR01001936">
    <property type="protein sequence ID" value="JAW14490.1"/>
    <property type="molecule type" value="Transcribed_RNA"/>
</dbReference>
<reference evidence="2" key="1">
    <citation type="journal article" date="2018" name="PLoS Negl. Trop. Dis.">
        <title>An insight into the salivary gland and fat body transcriptome of Panstrongylus lignarius (Hemiptera: Heteroptera), the main vector of Chagas disease in Peru.</title>
        <authorList>
            <person name="Nevoa J.C."/>
            <person name="Mendes M.T."/>
            <person name="da Silva M.V."/>
            <person name="Soares S.C."/>
            <person name="Oliveira C.J.F."/>
            <person name="Ribeiro J.M.C."/>
        </authorList>
    </citation>
    <scope>NUCLEOTIDE SEQUENCE</scope>
</reference>
<dbReference type="AlphaFoldDB" id="A0A224Y0J4"/>
<proteinExistence type="predicted"/>
<feature type="signal peptide" evidence="1">
    <location>
        <begin position="1"/>
        <end position="20"/>
    </location>
</feature>
<protein>
    <submittedName>
        <fullName evidence="2">Putative secreted protein</fullName>
    </submittedName>
</protein>
<feature type="chain" id="PRO_5012058791" evidence="1">
    <location>
        <begin position="21"/>
        <end position="116"/>
    </location>
</feature>
<organism evidence="2">
    <name type="scientific">Panstrongylus lignarius</name>
    <dbReference type="NCBI Taxonomy" id="156445"/>
    <lineage>
        <taxon>Eukaryota</taxon>
        <taxon>Metazoa</taxon>
        <taxon>Ecdysozoa</taxon>
        <taxon>Arthropoda</taxon>
        <taxon>Hexapoda</taxon>
        <taxon>Insecta</taxon>
        <taxon>Pterygota</taxon>
        <taxon>Neoptera</taxon>
        <taxon>Paraneoptera</taxon>
        <taxon>Hemiptera</taxon>
        <taxon>Heteroptera</taxon>
        <taxon>Panheteroptera</taxon>
        <taxon>Cimicomorpha</taxon>
        <taxon>Reduviidae</taxon>
        <taxon>Triatominae</taxon>
        <taxon>Panstrongylus</taxon>
    </lineage>
</organism>
<keyword evidence="1" id="KW-0732">Signal</keyword>
<name>A0A224Y0J4_9HEMI</name>
<evidence type="ECO:0000313" key="2">
    <source>
        <dbReference type="EMBL" id="JAW14490.1"/>
    </source>
</evidence>
<sequence length="116" mass="13437">MCVCLSICRWLLSLLPYPHCQQDRRAAVFYLPRFGFNLMKFSARALLPLFLPAHTNTHPTCFSFSLPAAHLSILFFRLYYFTLPLCPFSFFHSSSKKAFHFTHPSSTYLSFSVSQT</sequence>